<dbReference type="STRING" id="1608994.TU86_13775"/>
<comment type="caution">
    <text evidence="2">The sequence shown here is derived from an EMBL/GenBank/DDBJ whole genome shotgun (WGS) entry which is preliminary data.</text>
</comment>
<proteinExistence type="predicted"/>
<dbReference type="PROSITE" id="PS51819">
    <property type="entry name" value="VOC"/>
    <property type="match status" value="1"/>
</dbReference>
<dbReference type="AlphaFoldDB" id="A0A0J6IMS9"/>
<dbReference type="EMBL" id="JYLF01000005">
    <property type="protein sequence ID" value="KMN13377.1"/>
    <property type="molecule type" value="Genomic_DNA"/>
</dbReference>
<dbReference type="InterPro" id="IPR029068">
    <property type="entry name" value="Glyas_Bleomycin-R_OHBP_Dase"/>
</dbReference>
<evidence type="ECO:0000259" key="1">
    <source>
        <dbReference type="PROSITE" id="PS51819"/>
    </source>
</evidence>
<evidence type="ECO:0000313" key="2">
    <source>
        <dbReference type="EMBL" id="KMN13377.1"/>
    </source>
</evidence>
<keyword evidence="2" id="KW-0560">Oxidoreductase</keyword>
<dbReference type="SUPFAM" id="SSF54593">
    <property type="entry name" value="Glyoxalase/Bleomycin resistance protein/Dihydroxybiphenyl dioxygenase"/>
    <property type="match status" value="1"/>
</dbReference>
<sequence length="290" mass="31718">MTVLKLLALQSPACAARHRAWANDLSAIASLAGFEFHLEGEVPAQIDGLILLCASASDEQFFAEHLLKSPEHAKNTAAVVIALDDYPQHGSLALLNSAHAFVYPHGLNVTSHQPSVTVSDWLAGFSKFAAAVKMWRSLEGITIACAREAALAPQVSHINILTRDLAVSQAFYEQVLSARYCYNLGPRKIVMELNGFDFFIELNPTFSYPPGYHIGLRALPHDVQRIADKVATWPGINVVKGNGPAPGFHHGPDNVRTAVYFEDPDGLVIEVYSSEIEMIETNPRLVLDHL</sequence>
<keyword evidence="2" id="KW-0223">Dioxygenase</keyword>
<dbReference type="Proteomes" id="UP000036325">
    <property type="component" value="Unassembled WGS sequence"/>
</dbReference>
<dbReference type="Gene3D" id="3.10.180.10">
    <property type="entry name" value="2,3-Dihydroxybiphenyl 1,2-Dioxygenase, domain 1"/>
    <property type="match status" value="1"/>
</dbReference>
<dbReference type="PATRIC" id="fig|1608994.3.peg.3410"/>
<dbReference type="InterPro" id="IPR037523">
    <property type="entry name" value="VOC_core"/>
</dbReference>
<dbReference type="CDD" id="cd06587">
    <property type="entry name" value="VOC"/>
    <property type="match status" value="1"/>
</dbReference>
<accession>A0A0J6IMS9</accession>
<dbReference type="GO" id="GO:0051213">
    <property type="term" value="F:dioxygenase activity"/>
    <property type="evidence" value="ECO:0007669"/>
    <property type="project" value="UniProtKB-KW"/>
</dbReference>
<reference evidence="2 3" key="1">
    <citation type="submission" date="2015-02" db="EMBL/GenBank/DDBJ databases">
        <title>Pseudomonas helleri sp. nov. and Pseudomonas weihenstephanensis sp. nov., isolated from raw cows milk.</title>
        <authorList>
            <person name="von Neubeck M."/>
            <person name="Huptas C."/>
            <person name="Wenning M."/>
            <person name="Scherer S."/>
        </authorList>
    </citation>
    <scope>NUCLEOTIDE SEQUENCE [LARGE SCALE GENOMIC DNA]</scope>
    <source>
        <strain evidence="2 3">DSM 29166</strain>
    </source>
</reference>
<protein>
    <submittedName>
        <fullName evidence="2">Glyoxalase/bleomycin resistance protein/dioxygenase</fullName>
    </submittedName>
</protein>
<organism evidence="2 3">
    <name type="scientific">Pseudomonas weihenstephanensis</name>
    <dbReference type="NCBI Taxonomy" id="1608994"/>
    <lineage>
        <taxon>Bacteria</taxon>
        <taxon>Pseudomonadati</taxon>
        <taxon>Pseudomonadota</taxon>
        <taxon>Gammaproteobacteria</taxon>
        <taxon>Pseudomonadales</taxon>
        <taxon>Pseudomonadaceae</taxon>
        <taxon>Pseudomonas</taxon>
    </lineage>
</organism>
<gene>
    <name evidence="2" type="ORF">TU86_13775</name>
</gene>
<name>A0A0J6IMS9_9PSED</name>
<evidence type="ECO:0000313" key="3">
    <source>
        <dbReference type="Proteomes" id="UP000036325"/>
    </source>
</evidence>
<feature type="domain" description="VOC" evidence="1">
    <location>
        <begin position="154"/>
        <end position="274"/>
    </location>
</feature>